<dbReference type="PANTHER" id="PTHR35128:SF1">
    <property type="entry name" value="SECRETION-REGULATING GUANINE NUCLEOTIDE EXCHANGE FACTOR"/>
    <property type="match status" value="1"/>
</dbReference>
<name>A0A0M0K839_9EUKA</name>
<evidence type="ECO:0000313" key="3">
    <source>
        <dbReference type="Proteomes" id="UP000037460"/>
    </source>
</evidence>
<gene>
    <name evidence="2" type="ORF">Ctob_010839</name>
</gene>
<keyword evidence="3" id="KW-1185">Reference proteome</keyword>
<accession>A0A0M0K839</accession>
<keyword evidence="1" id="KW-1133">Transmembrane helix</keyword>
<dbReference type="EMBL" id="JWZX01001012">
    <property type="protein sequence ID" value="KOO35021.1"/>
    <property type="molecule type" value="Genomic_DNA"/>
</dbReference>
<dbReference type="OrthoDB" id="10022521at2759"/>
<keyword evidence="1" id="KW-0472">Membrane</keyword>
<dbReference type="Gene3D" id="3.40.50.1820">
    <property type="entry name" value="alpha/beta hydrolase"/>
    <property type="match status" value="1"/>
</dbReference>
<proteinExistence type="predicted"/>
<reference evidence="3" key="1">
    <citation type="journal article" date="2015" name="PLoS Genet.">
        <title>Genome Sequence and Transcriptome Analyses of Chrysochromulina tobin: Metabolic Tools for Enhanced Algal Fitness in the Prominent Order Prymnesiales (Haptophyceae).</title>
        <authorList>
            <person name="Hovde B.T."/>
            <person name="Deodato C.R."/>
            <person name="Hunsperger H.M."/>
            <person name="Ryken S.A."/>
            <person name="Yost W."/>
            <person name="Jha R.K."/>
            <person name="Patterson J."/>
            <person name="Monnat R.J. Jr."/>
            <person name="Barlow S.B."/>
            <person name="Starkenburg S.R."/>
            <person name="Cattolico R.A."/>
        </authorList>
    </citation>
    <scope>NUCLEOTIDE SEQUENCE</scope>
    <source>
        <strain evidence="3">CCMP291</strain>
    </source>
</reference>
<keyword evidence="1" id="KW-0812">Transmembrane</keyword>
<dbReference type="PANTHER" id="PTHR35128">
    <property type="entry name" value="SECRETION-REGULATING GUANINE NUCLEOTIDE EXCHANGE FACTOR"/>
    <property type="match status" value="1"/>
</dbReference>
<dbReference type="SUPFAM" id="SSF53474">
    <property type="entry name" value="alpha/beta-Hydrolases"/>
    <property type="match status" value="1"/>
</dbReference>
<comment type="caution">
    <text evidence="2">The sequence shown here is derived from an EMBL/GenBank/DDBJ whole genome shotgun (WGS) entry which is preliminary data.</text>
</comment>
<dbReference type="AlphaFoldDB" id="A0A0M0K839"/>
<evidence type="ECO:0000313" key="2">
    <source>
        <dbReference type="EMBL" id="KOO35021.1"/>
    </source>
</evidence>
<dbReference type="Proteomes" id="UP000037460">
    <property type="component" value="Unassembled WGS sequence"/>
</dbReference>
<feature type="transmembrane region" description="Helical" evidence="1">
    <location>
        <begin position="93"/>
        <end position="116"/>
    </location>
</feature>
<protein>
    <submittedName>
        <fullName evidence="2">Uncharacterized protein</fullName>
    </submittedName>
</protein>
<sequence>MYELPATSPRAVLFLAHGCQHSATDFWAPTSAAPQCLGLPEEVRIVKAALRAGFAVIAISSQDRLISRCWDIDTDGPIVQKALTAFRERHNLAALPLVALGASSGGAFVLLLAGTVRFRAVISQIMAVPPPMLPEPMPPTLFVHMPRDQRTASMVNKCVRKLRNSSGAAAGSDQLEVRAQKPTAAFFTERIEGLTLSTATEIHEALRRHKLLDADGYLATDPRGSPWRAAIRAAPGLAEKLPGPGGGAKADSLLPDASAVAEALNVAWAAHEIVSDGIDVMLQFALNGSLKGGAGAGGLVEGARRSLRAQHELRR</sequence>
<dbReference type="InterPro" id="IPR029058">
    <property type="entry name" value="AB_hydrolase_fold"/>
</dbReference>
<organism evidence="2 3">
    <name type="scientific">Chrysochromulina tobinii</name>
    <dbReference type="NCBI Taxonomy" id="1460289"/>
    <lineage>
        <taxon>Eukaryota</taxon>
        <taxon>Haptista</taxon>
        <taxon>Haptophyta</taxon>
        <taxon>Prymnesiophyceae</taxon>
        <taxon>Prymnesiales</taxon>
        <taxon>Chrysochromulinaceae</taxon>
        <taxon>Chrysochromulina</taxon>
    </lineage>
</organism>
<evidence type="ECO:0000256" key="1">
    <source>
        <dbReference type="SAM" id="Phobius"/>
    </source>
</evidence>